<accession>A0A4R0R3P8</accession>
<comment type="caution">
    <text evidence="1">The sequence shown here is derived from an EMBL/GenBank/DDBJ whole genome shotgun (WGS) entry which is preliminary data.</text>
</comment>
<dbReference type="AlphaFoldDB" id="A0A4R0R3P8"/>
<protein>
    <recommendedName>
        <fullName evidence="3">F-box domain-containing protein</fullName>
    </recommendedName>
</protein>
<evidence type="ECO:0008006" key="3">
    <source>
        <dbReference type="Google" id="ProtNLM"/>
    </source>
</evidence>
<keyword evidence="2" id="KW-1185">Reference proteome</keyword>
<reference evidence="1 2" key="1">
    <citation type="submission" date="2018-11" db="EMBL/GenBank/DDBJ databases">
        <title>Genome assembly of Steccherinum ochraceum LE-BIN_3174, the white-rot fungus of the Steccherinaceae family (The Residual Polyporoid clade, Polyporales, Basidiomycota).</title>
        <authorList>
            <person name="Fedorova T.V."/>
            <person name="Glazunova O.A."/>
            <person name="Landesman E.O."/>
            <person name="Moiseenko K.V."/>
            <person name="Psurtseva N.V."/>
            <person name="Savinova O.S."/>
            <person name="Shakhova N.V."/>
            <person name="Tyazhelova T.V."/>
            <person name="Vasina D.V."/>
        </authorList>
    </citation>
    <scope>NUCLEOTIDE SEQUENCE [LARGE SCALE GENOMIC DNA]</scope>
    <source>
        <strain evidence="1 2">LE-BIN_3174</strain>
    </source>
</reference>
<proteinExistence type="predicted"/>
<evidence type="ECO:0000313" key="1">
    <source>
        <dbReference type="EMBL" id="TCD61792.1"/>
    </source>
</evidence>
<dbReference type="Proteomes" id="UP000292702">
    <property type="component" value="Unassembled WGS sequence"/>
</dbReference>
<organism evidence="1 2">
    <name type="scientific">Steccherinum ochraceum</name>
    <dbReference type="NCBI Taxonomy" id="92696"/>
    <lineage>
        <taxon>Eukaryota</taxon>
        <taxon>Fungi</taxon>
        <taxon>Dikarya</taxon>
        <taxon>Basidiomycota</taxon>
        <taxon>Agaricomycotina</taxon>
        <taxon>Agaricomycetes</taxon>
        <taxon>Polyporales</taxon>
        <taxon>Steccherinaceae</taxon>
        <taxon>Steccherinum</taxon>
    </lineage>
</organism>
<gene>
    <name evidence="1" type="ORF">EIP91_007946</name>
</gene>
<sequence>MPSSELVAVKIHTLRLAVEIWENIIDFVAYDDKRRIWQSRLTDILSCCLVCRSWFPRSRFHLELSTSKIELHSQERLLSYARYLRQGSSDLTAQVNELRIKCSKEKNPDVSWVSLVPHRLPRLTALTTLIITGFDLSKTPAHFYQAYSLFGSLERLEIDRCKVFRFSQVTSLASAMNARRLTLGPGNIIGDFPGAFAIGGTCLEEVHVALLGGGSDPLPHGWAIGLVPRVHTLRLAVDPYVFERNAENLWKGITALFMKLRWNSRSSYITVSIQGIDYKATLRCDGECQAILPNAPEVSSAAI</sequence>
<dbReference type="EMBL" id="RWJN01000430">
    <property type="protein sequence ID" value="TCD61792.1"/>
    <property type="molecule type" value="Genomic_DNA"/>
</dbReference>
<evidence type="ECO:0000313" key="2">
    <source>
        <dbReference type="Proteomes" id="UP000292702"/>
    </source>
</evidence>
<dbReference type="OrthoDB" id="2804670at2759"/>
<name>A0A4R0R3P8_9APHY</name>